<sequence length="168" mass="19608">MSTMEKQSNETLEEEMLTSDGSNHELPEDEVQSDLSEEDDEIDEFLDLSNVREFVECPICLGIIQKTKAIKECLHRFCGECIEKSMRLCNHECPICRTHYAGQSSLKEDPNYDTLIASIYPRIEKYEEEELSLHEDGKKDDKKKVIHFQMLRTKKAFVALHAIMIWNY</sequence>
<dbReference type="CDD" id="cd16531">
    <property type="entry name" value="RING-HC_RING1-like"/>
    <property type="match status" value="1"/>
</dbReference>
<dbReference type="InterPro" id="IPR013083">
    <property type="entry name" value="Znf_RING/FYVE/PHD"/>
</dbReference>
<dbReference type="Pfam" id="PF13923">
    <property type="entry name" value="zf-C3HC4_2"/>
    <property type="match status" value="1"/>
</dbReference>
<organism evidence="7 8">
    <name type="scientific">Lupinus albus</name>
    <name type="common">White lupine</name>
    <name type="synonym">Lupinus termis</name>
    <dbReference type="NCBI Taxonomy" id="3870"/>
    <lineage>
        <taxon>Eukaryota</taxon>
        <taxon>Viridiplantae</taxon>
        <taxon>Streptophyta</taxon>
        <taxon>Embryophyta</taxon>
        <taxon>Tracheophyta</taxon>
        <taxon>Spermatophyta</taxon>
        <taxon>Magnoliopsida</taxon>
        <taxon>eudicotyledons</taxon>
        <taxon>Gunneridae</taxon>
        <taxon>Pentapetalae</taxon>
        <taxon>rosids</taxon>
        <taxon>fabids</taxon>
        <taxon>Fabales</taxon>
        <taxon>Fabaceae</taxon>
        <taxon>Papilionoideae</taxon>
        <taxon>50 kb inversion clade</taxon>
        <taxon>genistoids sensu lato</taxon>
        <taxon>core genistoids</taxon>
        <taxon>Genisteae</taxon>
        <taxon>Lupinus</taxon>
    </lineage>
</organism>
<keyword evidence="1" id="KW-0479">Metal-binding</keyword>
<evidence type="ECO:0000256" key="1">
    <source>
        <dbReference type="ARBA" id="ARBA00022723"/>
    </source>
</evidence>
<name>A0A6A4P3D3_LUPAL</name>
<dbReference type="SUPFAM" id="SSF57850">
    <property type="entry name" value="RING/U-box"/>
    <property type="match status" value="1"/>
</dbReference>
<dbReference type="GO" id="GO:0008270">
    <property type="term" value="F:zinc ion binding"/>
    <property type="evidence" value="ECO:0007669"/>
    <property type="project" value="UniProtKB-KW"/>
</dbReference>
<evidence type="ECO:0000256" key="5">
    <source>
        <dbReference type="SAM" id="MobiDB-lite"/>
    </source>
</evidence>
<evidence type="ECO:0000256" key="4">
    <source>
        <dbReference type="PROSITE-ProRule" id="PRU00175"/>
    </source>
</evidence>
<evidence type="ECO:0000313" key="7">
    <source>
        <dbReference type="EMBL" id="KAE9597185.1"/>
    </source>
</evidence>
<dbReference type="InterPro" id="IPR001841">
    <property type="entry name" value="Znf_RING"/>
</dbReference>
<dbReference type="PROSITE" id="PS00518">
    <property type="entry name" value="ZF_RING_1"/>
    <property type="match status" value="1"/>
</dbReference>
<feature type="region of interest" description="Disordered" evidence="5">
    <location>
        <begin position="1"/>
        <end position="40"/>
    </location>
</feature>
<comment type="caution">
    <text evidence="7">The sequence shown here is derived from an EMBL/GenBank/DDBJ whole genome shotgun (WGS) entry which is preliminary data.</text>
</comment>
<evidence type="ECO:0000256" key="2">
    <source>
        <dbReference type="ARBA" id="ARBA00022771"/>
    </source>
</evidence>
<keyword evidence="3" id="KW-0862">Zinc</keyword>
<keyword evidence="8" id="KW-1185">Reference proteome</keyword>
<evidence type="ECO:0000313" key="8">
    <source>
        <dbReference type="Proteomes" id="UP000447434"/>
    </source>
</evidence>
<keyword evidence="2 4" id="KW-0863">Zinc-finger</keyword>
<dbReference type="Gene3D" id="3.30.40.10">
    <property type="entry name" value="Zinc/RING finger domain, C3HC4 (zinc finger)"/>
    <property type="match status" value="1"/>
</dbReference>
<keyword evidence="7" id="KW-0012">Acyltransferase</keyword>
<reference evidence="8" key="1">
    <citation type="journal article" date="2020" name="Nat. Commun.">
        <title>Genome sequence of the cluster root forming white lupin.</title>
        <authorList>
            <person name="Hufnagel B."/>
            <person name="Marques A."/>
            <person name="Soriano A."/>
            <person name="Marques L."/>
            <person name="Divol F."/>
            <person name="Doumas P."/>
            <person name="Sallet E."/>
            <person name="Mancinotti D."/>
            <person name="Carrere S."/>
            <person name="Marande W."/>
            <person name="Arribat S."/>
            <person name="Keller J."/>
            <person name="Huneau C."/>
            <person name="Blein T."/>
            <person name="Aime D."/>
            <person name="Laguerre M."/>
            <person name="Taylor J."/>
            <person name="Schubert V."/>
            <person name="Nelson M."/>
            <person name="Geu-Flores F."/>
            <person name="Crespi M."/>
            <person name="Gallardo-Guerrero K."/>
            <person name="Delaux P.-M."/>
            <person name="Salse J."/>
            <person name="Berges H."/>
            <person name="Guyot R."/>
            <person name="Gouzy J."/>
            <person name="Peret B."/>
        </authorList>
    </citation>
    <scope>NUCLEOTIDE SEQUENCE [LARGE SCALE GENOMIC DNA]</scope>
    <source>
        <strain evidence="8">cv. Amiga</strain>
    </source>
</reference>
<dbReference type="AlphaFoldDB" id="A0A6A4P3D3"/>
<feature type="compositionally biased region" description="Acidic residues" evidence="5">
    <location>
        <begin position="27"/>
        <end position="40"/>
    </location>
</feature>
<dbReference type="PANTHER" id="PTHR46537:SF3">
    <property type="entry name" value="E3 UBIQUITIN-PROTEIN LIGASE RING1A"/>
    <property type="match status" value="1"/>
</dbReference>
<dbReference type="Proteomes" id="UP000447434">
    <property type="component" value="Chromosome 16"/>
</dbReference>
<dbReference type="PANTHER" id="PTHR46537">
    <property type="entry name" value="OS11G0578200 PROTEIN"/>
    <property type="match status" value="1"/>
</dbReference>
<dbReference type="InterPro" id="IPR044592">
    <property type="entry name" value="RING1A/B"/>
</dbReference>
<dbReference type="OrthoDB" id="337575at2759"/>
<dbReference type="InterPro" id="IPR017907">
    <property type="entry name" value="Znf_RING_CS"/>
</dbReference>
<dbReference type="SMART" id="SM00184">
    <property type="entry name" value="RING"/>
    <property type="match status" value="1"/>
</dbReference>
<dbReference type="EMBL" id="WOCE01000016">
    <property type="protein sequence ID" value="KAE9597185.1"/>
    <property type="molecule type" value="Genomic_DNA"/>
</dbReference>
<feature type="domain" description="RING-type" evidence="6">
    <location>
        <begin position="57"/>
        <end position="97"/>
    </location>
</feature>
<gene>
    <name evidence="7" type="ORF">Lalb_Chr16g0383921</name>
</gene>
<accession>A0A6A4P3D3</accession>
<evidence type="ECO:0000256" key="3">
    <source>
        <dbReference type="ARBA" id="ARBA00022833"/>
    </source>
</evidence>
<dbReference type="PROSITE" id="PS50089">
    <property type="entry name" value="ZF_RING_2"/>
    <property type="match status" value="1"/>
</dbReference>
<feature type="compositionally biased region" description="Polar residues" evidence="5">
    <location>
        <begin position="1"/>
        <end position="10"/>
    </location>
</feature>
<keyword evidence="7" id="KW-0808">Transferase</keyword>
<protein>
    <submittedName>
        <fullName evidence="7">Putative aminoacyltransferase, E1 ubiquitin-activating enzyme</fullName>
    </submittedName>
</protein>
<proteinExistence type="predicted"/>
<dbReference type="GO" id="GO:0016746">
    <property type="term" value="F:acyltransferase activity"/>
    <property type="evidence" value="ECO:0007669"/>
    <property type="project" value="UniProtKB-KW"/>
</dbReference>
<evidence type="ECO:0000259" key="6">
    <source>
        <dbReference type="PROSITE" id="PS50089"/>
    </source>
</evidence>